<dbReference type="Proteomes" id="UP000053237">
    <property type="component" value="Unassembled WGS sequence"/>
</dbReference>
<keyword evidence="2" id="KW-1185">Reference proteome</keyword>
<comment type="caution">
    <text evidence="1">The sequence shown here is derived from an EMBL/GenBank/DDBJ whole genome shotgun (WGS) entry which is preliminary data.</text>
</comment>
<accession>A0A024GII3</accession>
<protein>
    <submittedName>
        <fullName evidence="1">Uncharacterized protein</fullName>
    </submittedName>
</protein>
<proteinExistence type="predicted"/>
<dbReference type="EMBL" id="CAIX01000132">
    <property type="protein sequence ID" value="CCI46570.1"/>
    <property type="molecule type" value="Genomic_DNA"/>
</dbReference>
<dbReference type="AlphaFoldDB" id="A0A024GII3"/>
<gene>
    <name evidence="1" type="ORF">BN9_075130</name>
</gene>
<reference evidence="1 2" key="1">
    <citation type="submission" date="2012-05" db="EMBL/GenBank/DDBJ databases">
        <title>Recombination and specialization in a pathogen metapopulation.</title>
        <authorList>
            <person name="Gardiner A."/>
            <person name="Kemen E."/>
            <person name="Schultz-Larsen T."/>
            <person name="MacLean D."/>
            <person name="Van Oosterhout C."/>
            <person name="Jones J.D.G."/>
        </authorList>
    </citation>
    <scope>NUCLEOTIDE SEQUENCE [LARGE SCALE GENOMIC DNA]</scope>
    <source>
        <strain evidence="1 2">Ac Nc2</strain>
    </source>
</reference>
<organism evidence="1 2">
    <name type="scientific">Albugo candida</name>
    <dbReference type="NCBI Taxonomy" id="65357"/>
    <lineage>
        <taxon>Eukaryota</taxon>
        <taxon>Sar</taxon>
        <taxon>Stramenopiles</taxon>
        <taxon>Oomycota</taxon>
        <taxon>Peronosporomycetes</taxon>
        <taxon>Albuginales</taxon>
        <taxon>Albuginaceae</taxon>
        <taxon>Albugo</taxon>
    </lineage>
</organism>
<evidence type="ECO:0000313" key="1">
    <source>
        <dbReference type="EMBL" id="CCI46570.1"/>
    </source>
</evidence>
<dbReference type="InParanoid" id="A0A024GII3"/>
<sequence length="191" mass="21065">MRLTTLVYVLVQCMTSIENGNASIMSAKSAEVESEMLSYPNCSEAETIELADVLQQNPRKLQCQEELNITELYQITKPLELCKVTSCVGALQALYSVLPKCKYETYSAQYHAKRLLLNCGIKPRADSTLDSTAKNISQISKDTAFAPVGISSSNLDNASPAPSQPTSDGSQQGQYVLLHWASLILYLFMVW</sequence>
<name>A0A024GII3_9STRA</name>
<evidence type="ECO:0000313" key="2">
    <source>
        <dbReference type="Proteomes" id="UP000053237"/>
    </source>
</evidence>